<dbReference type="GO" id="GO:0006508">
    <property type="term" value="P:proteolysis"/>
    <property type="evidence" value="ECO:0007669"/>
    <property type="project" value="UniProtKB-KW"/>
</dbReference>
<dbReference type="CDD" id="cd02674">
    <property type="entry name" value="Peptidase_C19R"/>
    <property type="match status" value="1"/>
</dbReference>
<dbReference type="InterPro" id="IPR018200">
    <property type="entry name" value="USP_CS"/>
</dbReference>
<keyword evidence="5 7" id="KW-0378">Hydrolase</keyword>
<comment type="similarity">
    <text evidence="2 7">Belongs to the peptidase C19 family.</text>
</comment>
<feature type="compositionally biased region" description="Basic and acidic residues" evidence="8">
    <location>
        <begin position="450"/>
        <end position="477"/>
    </location>
</feature>
<dbReference type="PROSITE" id="PS50235">
    <property type="entry name" value="USP_3"/>
    <property type="match status" value="1"/>
</dbReference>
<dbReference type="InterPro" id="IPR050185">
    <property type="entry name" value="Ub_carboxyl-term_hydrolase"/>
</dbReference>
<dbReference type="EMBL" id="CAJOBE010000697">
    <property type="protein sequence ID" value="CAF3675456.1"/>
    <property type="molecule type" value="Genomic_DNA"/>
</dbReference>
<dbReference type="Proteomes" id="UP000663874">
    <property type="component" value="Unassembled WGS sequence"/>
</dbReference>
<accession>A0A813XFG1</accession>
<dbReference type="SUPFAM" id="SSF54001">
    <property type="entry name" value="Cysteine proteinases"/>
    <property type="match status" value="1"/>
</dbReference>
<evidence type="ECO:0000256" key="6">
    <source>
        <dbReference type="ARBA" id="ARBA00022807"/>
    </source>
</evidence>
<feature type="region of interest" description="Disordered" evidence="8">
    <location>
        <begin position="358"/>
        <end position="421"/>
    </location>
</feature>
<dbReference type="Pfam" id="PF08969">
    <property type="entry name" value="USP8_dimer"/>
    <property type="match status" value="1"/>
</dbReference>
<dbReference type="Gene3D" id="3.40.250.10">
    <property type="entry name" value="Rhodanese-like domain"/>
    <property type="match status" value="1"/>
</dbReference>
<evidence type="ECO:0000313" key="11">
    <source>
        <dbReference type="EMBL" id="CAF0864027.1"/>
    </source>
</evidence>
<keyword evidence="4 7" id="KW-0833">Ubl conjugation pathway</keyword>
<dbReference type="SUPFAM" id="SSF52821">
    <property type="entry name" value="Rhodanese/Cell cycle control phosphatase"/>
    <property type="match status" value="1"/>
</dbReference>
<name>A0A813XFG1_9BILA</name>
<dbReference type="InterPro" id="IPR001394">
    <property type="entry name" value="Peptidase_C19_UCH"/>
</dbReference>
<evidence type="ECO:0000256" key="4">
    <source>
        <dbReference type="ARBA" id="ARBA00022786"/>
    </source>
</evidence>
<dbReference type="Pfam" id="PF00443">
    <property type="entry name" value="UCH"/>
    <property type="match status" value="1"/>
</dbReference>
<dbReference type="GO" id="GO:0004843">
    <property type="term" value="F:cysteine-type deubiquitinase activity"/>
    <property type="evidence" value="ECO:0007669"/>
    <property type="project" value="UniProtKB-UniRule"/>
</dbReference>
<evidence type="ECO:0000313" key="12">
    <source>
        <dbReference type="EMBL" id="CAF3675456.1"/>
    </source>
</evidence>
<dbReference type="AlphaFoldDB" id="A0A813XFG1"/>
<keyword evidence="6 7" id="KW-0788">Thiol protease</keyword>
<evidence type="ECO:0000259" key="10">
    <source>
        <dbReference type="PROSITE" id="PS50235"/>
    </source>
</evidence>
<evidence type="ECO:0000256" key="8">
    <source>
        <dbReference type="SAM" id="MobiDB-lite"/>
    </source>
</evidence>
<dbReference type="EMBL" id="CAJNOU010000099">
    <property type="protein sequence ID" value="CAF0864027.1"/>
    <property type="molecule type" value="Genomic_DNA"/>
</dbReference>
<evidence type="ECO:0000256" key="3">
    <source>
        <dbReference type="ARBA" id="ARBA00022670"/>
    </source>
</evidence>
<dbReference type="Proteomes" id="UP000663889">
    <property type="component" value="Unassembled WGS sequence"/>
</dbReference>
<sequence>MTTTTNKIELYLANNLEELNKRADDNPFIQKAKLSNCAQITHVIETTWAEAKKAESSYDEERAYILYMRLFTCFTALKQAKDIANNQSSVQYYQKGALIWLEKADQLSASLKARYDAKNEAKLEEERKKQAVIEEENSLKKSIVPKLLYKYLNERKKNILLIDMRSKVDYDRSHMKTSACIHIPIDLMNGKGWTSWGVESALTDQNALTKFKQRANFDYIILFDEDTYENNLKAGHCLMGLKQAIFSFDRDIKLKHEPLILDGGYEDWMIYYPGESTAPLISKKNIGELRSFEVSYPDDVYISQEVPSDAATAAQPEAAIIPPAIVPQIDRTRKPINYQKPESSVIEQQQQQELPIKQVEEQPTPTPTPTPTTPVVVTNEQPTSTPTPPVVLTKEQPEIPDRSMKPVPPSAEPSSSVSEELPITPIVPDISLRPSSVAPIISNTNITPEISKHPKPIDTNENKNDSNRENIPPKETSKFSIPNRETLPIYRPFNRTASINNTNEQYKKKFDAVTGRKIILDTKTNQYVTDIPENETNKISNQITPTINRETKPILTEQTRYQMAYDYRAIVDNLQINCRAGLKNLGNSCYMNSIIQSLSFNFILTNYFLKGDFFKEINTKNKFGSGGLVVKEWFKLMYMLWCQQYSYIAPQPFKYIVGTLQHAYLGTQQQDAHEFLVFLLDSLHEDLNQATRPRFEELKSENYKNDRQLAEASKQAFLSHNKSIIIDLFYGLFKSTTICLSCTYNSIRFDAFAIISVPIPPVRQCSLDDCLDLFREFEHLTGEERYECSNCKRLSAKKRRLDIWELPKIFIVHFKRFRLQQTHYIKNETLIRYPISNVDFSDWSQIPSPSKYSLISVVNHFGSMNSGHYTSYCNDGKQWYYCDDQSIRAADVRELAHNVHAYLLFYSSIPQQQLRLPLITN</sequence>
<dbReference type="GO" id="GO:0016579">
    <property type="term" value="P:protein deubiquitination"/>
    <property type="evidence" value="ECO:0007669"/>
    <property type="project" value="InterPro"/>
</dbReference>
<gene>
    <name evidence="12" type="ORF">FNK824_LOCUS7483</name>
    <name evidence="11" type="ORF">SEV965_LOCUS3767</name>
</gene>
<feature type="compositionally biased region" description="Basic and acidic residues" evidence="8">
    <location>
        <begin position="395"/>
        <end position="404"/>
    </location>
</feature>
<dbReference type="InterPro" id="IPR038765">
    <property type="entry name" value="Papain-like_cys_pep_sf"/>
</dbReference>
<keyword evidence="3 7" id="KW-0645">Protease</keyword>
<feature type="region of interest" description="Disordered" evidence="8">
    <location>
        <begin position="446"/>
        <end position="480"/>
    </location>
</feature>
<evidence type="ECO:0000256" key="5">
    <source>
        <dbReference type="ARBA" id="ARBA00022801"/>
    </source>
</evidence>
<organism evidence="11 13">
    <name type="scientific">Rotaria sordida</name>
    <dbReference type="NCBI Taxonomy" id="392033"/>
    <lineage>
        <taxon>Eukaryota</taxon>
        <taxon>Metazoa</taxon>
        <taxon>Spiralia</taxon>
        <taxon>Gnathifera</taxon>
        <taxon>Rotifera</taxon>
        <taxon>Eurotatoria</taxon>
        <taxon>Bdelloidea</taxon>
        <taxon>Philodinida</taxon>
        <taxon>Philodinidae</taxon>
        <taxon>Rotaria</taxon>
    </lineage>
</organism>
<dbReference type="InterPro" id="IPR015063">
    <property type="entry name" value="USP8_dimer"/>
</dbReference>
<feature type="compositionally biased region" description="Low complexity" evidence="8">
    <location>
        <begin position="373"/>
        <end position="384"/>
    </location>
</feature>
<comment type="caution">
    <text evidence="11">The sequence shown here is derived from an EMBL/GenBank/DDBJ whole genome shotgun (WGS) entry which is preliminary data.</text>
</comment>
<dbReference type="SMART" id="SM00450">
    <property type="entry name" value="RHOD"/>
    <property type="match status" value="1"/>
</dbReference>
<evidence type="ECO:0000259" key="9">
    <source>
        <dbReference type="PROSITE" id="PS50206"/>
    </source>
</evidence>
<dbReference type="PROSITE" id="PS00973">
    <property type="entry name" value="USP_2"/>
    <property type="match status" value="1"/>
</dbReference>
<comment type="catalytic activity">
    <reaction evidence="1 7">
        <text>Thiol-dependent hydrolysis of ester, thioester, amide, peptide and isopeptide bonds formed by the C-terminal Gly of ubiquitin (a 76-residue protein attached to proteins as an intracellular targeting signal).</text>
        <dbReference type="EC" id="3.4.19.12"/>
    </reaction>
</comment>
<dbReference type="InterPro" id="IPR001763">
    <property type="entry name" value="Rhodanese-like_dom"/>
</dbReference>
<dbReference type="PANTHER" id="PTHR21646:SF24">
    <property type="entry name" value="UBIQUITIN CARBOXYL-TERMINAL HYDROLASE"/>
    <property type="match status" value="1"/>
</dbReference>
<evidence type="ECO:0000256" key="7">
    <source>
        <dbReference type="RuleBase" id="RU366025"/>
    </source>
</evidence>
<dbReference type="InterPro" id="IPR028889">
    <property type="entry name" value="USP"/>
</dbReference>
<dbReference type="PROSITE" id="PS00972">
    <property type="entry name" value="USP_1"/>
    <property type="match status" value="1"/>
</dbReference>
<proteinExistence type="inferred from homology"/>
<evidence type="ECO:0000256" key="1">
    <source>
        <dbReference type="ARBA" id="ARBA00000707"/>
    </source>
</evidence>
<dbReference type="Gene3D" id="3.90.70.10">
    <property type="entry name" value="Cysteine proteinases"/>
    <property type="match status" value="1"/>
</dbReference>
<evidence type="ECO:0000313" key="13">
    <source>
        <dbReference type="Proteomes" id="UP000663889"/>
    </source>
</evidence>
<dbReference type="PROSITE" id="PS50206">
    <property type="entry name" value="RHODANESE_3"/>
    <property type="match status" value="1"/>
</dbReference>
<reference evidence="11" key="1">
    <citation type="submission" date="2021-02" db="EMBL/GenBank/DDBJ databases">
        <authorList>
            <person name="Nowell W R."/>
        </authorList>
    </citation>
    <scope>NUCLEOTIDE SEQUENCE</scope>
</reference>
<dbReference type="PANTHER" id="PTHR21646">
    <property type="entry name" value="UBIQUITIN CARBOXYL-TERMINAL HYDROLASE"/>
    <property type="match status" value="1"/>
</dbReference>
<dbReference type="EC" id="3.4.19.12" evidence="7"/>
<feature type="domain" description="USP" evidence="10">
    <location>
        <begin position="580"/>
        <end position="909"/>
    </location>
</feature>
<dbReference type="InterPro" id="IPR036873">
    <property type="entry name" value="Rhodanese-like_dom_sf"/>
</dbReference>
<protein>
    <recommendedName>
        <fullName evidence="7">Ubiquitin carboxyl-terminal hydrolase</fullName>
        <ecNumber evidence="7">3.4.19.12</ecNumber>
    </recommendedName>
</protein>
<feature type="domain" description="Rhodanese" evidence="9">
    <location>
        <begin position="155"/>
        <end position="277"/>
    </location>
</feature>
<dbReference type="Gene3D" id="1.20.58.80">
    <property type="entry name" value="Phosphotransferase system, lactose/cellobiose-type IIA subunit"/>
    <property type="match status" value="1"/>
</dbReference>
<evidence type="ECO:0000256" key="2">
    <source>
        <dbReference type="ARBA" id="ARBA00009085"/>
    </source>
</evidence>
<feature type="compositionally biased region" description="Low complexity" evidence="8">
    <location>
        <begin position="412"/>
        <end position="421"/>
    </location>
</feature>
<dbReference type="SUPFAM" id="SSF140856">
    <property type="entry name" value="USP8 N-terminal domain-like"/>
    <property type="match status" value="1"/>
</dbReference>
<dbReference type="Pfam" id="PF00581">
    <property type="entry name" value="Rhodanese"/>
    <property type="match status" value="1"/>
</dbReference>